<accession>F2L099</accession>
<dbReference type="OrthoDB" id="28973at2157"/>
<protein>
    <submittedName>
        <fullName evidence="2">Uncharacterized protein</fullName>
    </submittedName>
</protein>
<keyword evidence="1" id="KW-0812">Transmembrane</keyword>
<evidence type="ECO:0000313" key="2">
    <source>
        <dbReference type="EMBL" id="AEA12581.1"/>
    </source>
</evidence>
<keyword evidence="1" id="KW-1133">Transmembrane helix</keyword>
<dbReference type="RefSeq" id="WP_013679917.1">
    <property type="nucleotide sequence ID" value="NC_015315.1"/>
</dbReference>
<dbReference type="HOGENOM" id="CLU_815397_0_0_2"/>
<dbReference type="eggNOG" id="arCOG07050">
    <property type="taxonomic scope" value="Archaea"/>
</dbReference>
<name>F2L099_THEU7</name>
<proteinExistence type="predicted"/>
<organism evidence="2 3">
    <name type="scientific">Thermoproteus uzoniensis (strain 768-20)</name>
    <dbReference type="NCBI Taxonomy" id="999630"/>
    <lineage>
        <taxon>Archaea</taxon>
        <taxon>Thermoproteota</taxon>
        <taxon>Thermoprotei</taxon>
        <taxon>Thermoproteales</taxon>
        <taxon>Thermoproteaceae</taxon>
        <taxon>Thermoproteus</taxon>
    </lineage>
</organism>
<keyword evidence="1" id="KW-0472">Membrane</keyword>
<dbReference type="SUPFAM" id="SSF63829">
    <property type="entry name" value="Calcium-dependent phosphotriesterase"/>
    <property type="match status" value="1"/>
</dbReference>
<gene>
    <name evidence="2" type="ordered locus">TUZN_1101</name>
</gene>
<sequence>MSEEIPLGAPEGGGRRVLFLALGIAIGLAAGVGLGYWAKYQTLQYAYSLLSQSQPPPMDIYLVAYSPGQMAILTAAGTPILQQRLGLTGHFSYAGSYGPYSIFLSNGTIYVFNGTEEYTELYLKGVEKGVVVGNSLYVVAAGGVYKLSLPDLSNEGFLAVKDADDIYAIPGEGVLYVLTPNSLVELDGALRPLAIYDVGGDRVFVGAYYLFIANGASVTSYSRTTLDRLASTSLAGTVRDMRACRGVLLVATSRGLYALSVPGLSELKFLNVTGNELEADPSCTVVYLAGDHRLYAITVPSLSISSADLPAPLDGLEIRAGALTAQPASAPRQIALACGG</sequence>
<reference evidence="2 3" key="1">
    <citation type="journal article" date="2011" name="J. Bacteriol.">
        <title>Complete genome sequence of the thermoacidophilic crenarchaeon Thermoproteus uzoniensis 768-20.</title>
        <authorList>
            <person name="Mardanov A.V."/>
            <person name="Gumerov V.M."/>
            <person name="Beletsky A.V."/>
            <person name="Prokofeva M.I."/>
            <person name="Bonch-Osmolovskaya E.A."/>
            <person name="Ravin N.V."/>
            <person name="Skryabin K.G."/>
        </authorList>
    </citation>
    <scope>NUCLEOTIDE SEQUENCE [LARGE SCALE GENOMIC DNA]</scope>
    <source>
        <strain evidence="2 3">768-20</strain>
    </source>
</reference>
<dbReference type="EMBL" id="CP002590">
    <property type="protein sequence ID" value="AEA12581.1"/>
    <property type="molecule type" value="Genomic_DNA"/>
</dbReference>
<dbReference type="GeneID" id="10360630"/>
<dbReference type="Proteomes" id="UP000008138">
    <property type="component" value="Chromosome"/>
</dbReference>
<feature type="transmembrane region" description="Helical" evidence="1">
    <location>
        <begin position="17"/>
        <end position="38"/>
    </location>
</feature>
<dbReference type="AlphaFoldDB" id="F2L099"/>
<dbReference type="STRING" id="999630.TUZN_1101"/>
<reference key="2">
    <citation type="submission" date="2011-03" db="EMBL/GenBank/DDBJ databases">
        <title>Complete genome sequence of the thermoacidophilic crenarchaeon Thermoproteus uzoniensis 768-20.</title>
        <authorList>
            <person name="Mardanov A.V."/>
            <person name="Gumerov V.M."/>
            <person name="Beletsky A.V."/>
            <person name="Prokofeva M.I."/>
            <person name="Bonch-Osmolovskaya E.A."/>
            <person name="Ravin N.V."/>
            <person name="Skryabin K.G."/>
        </authorList>
    </citation>
    <scope>NUCLEOTIDE SEQUENCE</scope>
    <source>
        <strain>768-20</strain>
    </source>
</reference>
<keyword evidence="3" id="KW-1185">Reference proteome</keyword>
<evidence type="ECO:0000313" key="3">
    <source>
        <dbReference type="Proteomes" id="UP000008138"/>
    </source>
</evidence>
<evidence type="ECO:0000256" key="1">
    <source>
        <dbReference type="SAM" id="Phobius"/>
    </source>
</evidence>
<dbReference type="KEGG" id="tuz:TUZN_1101"/>